<feature type="region of interest" description="Disordered" evidence="1">
    <location>
        <begin position="297"/>
        <end position="323"/>
    </location>
</feature>
<keyword evidence="4" id="KW-1185">Reference proteome</keyword>
<dbReference type="Proteomes" id="UP001152797">
    <property type="component" value="Unassembled WGS sequence"/>
</dbReference>
<comment type="caution">
    <text evidence="2">The sequence shown here is derived from an EMBL/GenBank/DDBJ whole genome shotgun (WGS) entry which is preliminary data.</text>
</comment>
<organism evidence="2">
    <name type="scientific">Cladocopium goreaui</name>
    <dbReference type="NCBI Taxonomy" id="2562237"/>
    <lineage>
        <taxon>Eukaryota</taxon>
        <taxon>Sar</taxon>
        <taxon>Alveolata</taxon>
        <taxon>Dinophyceae</taxon>
        <taxon>Suessiales</taxon>
        <taxon>Symbiodiniaceae</taxon>
        <taxon>Cladocopium</taxon>
    </lineage>
</organism>
<gene>
    <name evidence="2" type="ORF">C1SCF055_LOCUS24030</name>
</gene>
<name>A0A9P1G308_9DINO</name>
<protein>
    <submittedName>
        <fullName evidence="2">Uncharacterized protein</fullName>
    </submittedName>
</protein>
<feature type="non-terminal residue" evidence="2">
    <location>
        <position position="347"/>
    </location>
</feature>
<accession>A0A9P1G308</accession>
<reference evidence="2" key="1">
    <citation type="submission" date="2022-10" db="EMBL/GenBank/DDBJ databases">
        <authorList>
            <person name="Chen Y."/>
            <person name="Dougan E. K."/>
            <person name="Chan C."/>
            <person name="Rhodes N."/>
            <person name="Thang M."/>
        </authorList>
    </citation>
    <scope>NUCLEOTIDE SEQUENCE</scope>
</reference>
<proteinExistence type="predicted"/>
<dbReference type="EMBL" id="CAMXCT030002369">
    <property type="protein sequence ID" value="CAL4784983.1"/>
    <property type="molecule type" value="Genomic_DNA"/>
</dbReference>
<dbReference type="AlphaFoldDB" id="A0A9P1G308"/>
<sequence length="347" mass="38196">QEELEACTKASARLRKLGLPCLGQEQLFLRKGRIRTSALDFFNDDQRSAPLDGEIPELLGREDPALQVFKDPMDDFQAPPVGLEQIDVPRPGPRERPFVLEEVQLDQPGRRSVEIPIHSPEEAKVFAANYAVASHTPVDVDLDKNEIVPDDPSQAPVDQPEEEVQYWVMEGSDGSGPVVVHHEHHVSHGHHDHGHVAGHHGKDGMSYSHEETITTGNGVNHGQGHMTVRHHIVHRVHEHEPQRQRFVPPPPPPDDDMRLLDEPQVEPLQPKIVLGGLLAIFAQVYLWGNVFVTLFKPNRSPNPAPGAAPLSSPTREEVPAAQPPLVLFGAGGAVGEARSTNEETQTA</sequence>
<evidence type="ECO:0000313" key="4">
    <source>
        <dbReference type="Proteomes" id="UP001152797"/>
    </source>
</evidence>
<evidence type="ECO:0000313" key="3">
    <source>
        <dbReference type="EMBL" id="CAL1151046.1"/>
    </source>
</evidence>
<dbReference type="EMBL" id="CAMXCT020002369">
    <property type="protein sequence ID" value="CAL1151046.1"/>
    <property type="molecule type" value="Genomic_DNA"/>
</dbReference>
<evidence type="ECO:0000313" key="2">
    <source>
        <dbReference type="EMBL" id="CAI3997671.1"/>
    </source>
</evidence>
<dbReference type="EMBL" id="CAMXCT010002369">
    <property type="protein sequence ID" value="CAI3997671.1"/>
    <property type="molecule type" value="Genomic_DNA"/>
</dbReference>
<evidence type="ECO:0000256" key="1">
    <source>
        <dbReference type="SAM" id="MobiDB-lite"/>
    </source>
</evidence>
<reference evidence="3" key="2">
    <citation type="submission" date="2024-04" db="EMBL/GenBank/DDBJ databases">
        <authorList>
            <person name="Chen Y."/>
            <person name="Shah S."/>
            <person name="Dougan E. K."/>
            <person name="Thang M."/>
            <person name="Chan C."/>
        </authorList>
    </citation>
    <scope>NUCLEOTIDE SEQUENCE [LARGE SCALE GENOMIC DNA]</scope>
</reference>
<dbReference type="OrthoDB" id="441235at2759"/>